<reference evidence="10 11" key="1">
    <citation type="journal article" date="2021" name="Genome Biol. Evol.">
        <title>Complete Genome Sequencing of a Novel Gloeobacter Species from a Waterfall Cave in Mexico.</title>
        <authorList>
            <person name="Saw J.H."/>
            <person name="Cardona T."/>
            <person name="Montejano G."/>
        </authorList>
    </citation>
    <scope>NUCLEOTIDE SEQUENCE [LARGE SCALE GENOMIC DNA]</scope>
    <source>
        <strain evidence="10">MG652769</strain>
    </source>
</reference>
<comment type="similarity">
    <text evidence="8">Belongs to the PetM family.</text>
</comment>
<feature type="transmembrane region" description="Helical" evidence="9">
    <location>
        <begin position="6"/>
        <end position="27"/>
    </location>
</feature>
<evidence type="ECO:0000256" key="2">
    <source>
        <dbReference type="ARBA" id="ARBA00022448"/>
    </source>
</evidence>
<comment type="function">
    <text evidence="8">Component of the cytochrome b6-f complex, which mediates electron transfer between photosystem II (PSII) and photosystem I (PSI), cyclic electron flow around PSI, and state transitions.</text>
</comment>
<evidence type="ECO:0000256" key="5">
    <source>
        <dbReference type="ARBA" id="ARBA00022982"/>
    </source>
</evidence>
<keyword evidence="11" id="KW-1185">Reference proteome</keyword>
<sequence>MTGEIFFVAGLVFVLTLVGMALGFGILKLRGEGKEA</sequence>
<evidence type="ECO:0000256" key="9">
    <source>
        <dbReference type="SAM" id="Phobius"/>
    </source>
</evidence>
<comment type="subunit">
    <text evidence="8">The 4 large subunits of the cytochrome b6-f complex are cytochrome b6, subunit IV (17 kDa polypeptide, PetD), cytochrome f and the Rieske protein, while the 4 small subunits are PetG, PetL, PetM and PetN. The complex functions as a dimer.</text>
</comment>
<dbReference type="Pfam" id="PF08041">
    <property type="entry name" value="PetM"/>
    <property type="match status" value="1"/>
</dbReference>
<dbReference type="EMBL" id="CP063845">
    <property type="protein sequence ID" value="UFP96654.1"/>
    <property type="molecule type" value="Genomic_DNA"/>
</dbReference>
<dbReference type="InterPro" id="IPR012595">
    <property type="entry name" value="PetM_cyt_b6/f_cplx_su7"/>
</dbReference>
<keyword evidence="5 8" id="KW-0249">Electron transport</keyword>
<organism evidence="10 11">
    <name type="scientific">Gloeobacter morelensis MG652769</name>
    <dbReference type="NCBI Taxonomy" id="2781736"/>
    <lineage>
        <taxon>Bacteria</taxon>
        <taxon>Bacillati</taxon>
        <taxon>Cyanobacteriota</taxon>
        <taxon>Cyanophyceae</taxon>
        <taxon>Gloeobacterales</taxon>
        <taxon>Gloeobacteraceae</taxon>
        <taxon>Gloeobacter</taxon>
        <taxon>Gloeobacter morelensis</taxon>
    </lineage>
</organism>
<dbReference type="HAMAP" id="MF_00396">
    <property type="entry name" value="Cytb6_f_PetM"/>
    <property type="match status" value="1"/>
</dbReference>
<keyword evidence="2 8" id="KW-0813">Transport</keyword>
<evidence type="ECO:0000256" key="7">
    <source>
        <dbReference type="ARBA" id="ARBA00023136"/>
    </source>
</evidence>
<evidence type="ECO:0000256" key="1">
    <source>
        <dbReference type="ARBA" id="ARBA00004167"/>
    </source>
</evidence>
<proteinExistence type="inferred from homology"/>
<keyword evidence="3 8" id="KW-0602">Photosynthesis</keyword>
<evidence type="ECO:0000256" key="4">
    <source>
        <dbReference type="ARBA" id="ARBA00022692"/>
    </source>
</evidence>
<keyword evidence="7 8" id="KW-0472">Membrane</keyword>
<protein>
    <recommendedName>
        <fullName evidence="8">Cytochrome b6-f complex subunit 7</fullName>
    </recommendedName>
    <alternativeName>
        <fullName evidence="8">Cytochrome b6-f complex subunit PetM</fullName>
    </alternativeName>
    <alternativeName>
        <fullName evidence="8">Cytochrome b6-f complex subunit VII</fullName>
    </alternativeName>
</protein>
<evidence type="ECO:0000256" key="6">
    <source>
        <dbReference type="ARBA" id="ARBA00022989"/>
    </source>
</evidence>
<dbReference type="RefSeq" id="WP_230843924.1">
    <property type="nucleotide sequence ID" value="NZ_CP063845.1"/>
</dbReference>
<gene>
    <name evidence="8" type="primary">petM</name>
    <name evidence="10" type="ORF">ISF26_10775</name>
</gene>
<evidence type="ECO:0000256" key="3">
    <source>
        <dbReference type="ARBA" id="ARBA00022531"/>
    </source>
</evidence>
<keyword evidence="8" id="KW-0997">Cell inner membrane</keyword>
<evidence type="ECO:0000313" key="10">
    <source>
        <dbReference type="EMBL" id="UFP96654.1"/>
    </source>
</evidence>
<accession>A0ABY3PT52</accession>
<keyword evidence="8" id="KW-1003">Cell membrane</keyword>
<name>A0ABY3PT52_9CYAN</name>
<keyword evidence="6 8" id="KW-1133">Transmembrane helix</keyword>
<comment type="subcellular location">
    <subcellularLocation>
        <location evidence="8">Cell inner membrane</location>
        <topology evidence="8">Single-pass membrane protein</topology>
    </subcellularLocation>
    <subcellularLocation>
        <location evidence="1">Membrane</location>
        <topology evidence="1">Single-pass membrane protein</topology>
    </subcellularLocation>
</comment>
<dbReference type="Proteomes" id="UP001054846">
    <property type="component" value="Chromosome"/>
</dbReference>
<evidence type="ECO:0000313" key="11">
    <source>
        <dbReference type="Proteomes" id="UP001054846"/>
    </source>
</evidence>
<evidence type="ECO:0000256" key="8">
    <source>
        <dbReference type="HAMAP-Rule" id="MF_00396"/>
    </source>
</evidence>
<keyword evidence="4 8" id="KW-0812">Transmembrane</keyword>